<dbReference type="InParanoid" id="C5L882"/>
<dbReference type="GeneID" id="9059421"/>
<dbReference type="AlphaFoldDB" id="C5L882"/>
<evidence type="ECO:0000313" key="1">
    <source>
        <dbReference type="EMBL" id="EER07038.1"/>
    </source>
</evidence>
<keyword evidence="2" id="KW-1185">Reference proteome</keyword>
<proteinExistence type="predicted"/>
<dbReference type="EMBL" id="GG680063">
    <property type="protein sequence ID" value="EER07038.1"/>
    <property type="molecule type" value="Genomic_DNA"/>
</dbReference>
<gene>
    <name evidence="1" type="ORF">Pmar_PMAR015447</name>
</gene>
<sequence>MTDPRLKSIQADPRKEYIVEACMALLGIGQKYRNIFRSDPGSNGELEKFLEDLNSKVLFASENSLETTGDFRNVILSTKFDDLKAATGVVIVFIKMGVGEISADSMKARVITTTLKVDDPVEGLEGVLREVHSKLLGDTEVGGAIEKLIAGLEAGLVRESQKGHNFGEDEIDHVIDLVEYVEFMGN</sequence>
<reference evidence="1 2" key="1">
    <citation type="submission" date="2008-07" db="EMBL/GenBank/DDBJ databases">
        <authorList>
            <person name="El-Sayed N."/>
            <person name="Caler E."/>
            <person name="Inman J."/>
            <person name="Amedeo P."/>
            <person name="Hass B."/>
            <person name="Wortman J."/>
        </authorList>
    </citation>
    <scope>NUCLEOTIDE SEQUENCE [LARGE SCALE GENOMIC DNA]</scope>
    <source>
        <strain evidence="2">ATCC 50983 / TXsc</strain>
    </source>
</reference>
<dbReference type="RefSeq" id="XP_002775222.1">
    <property type="nucleotide sequence ID" value="XM_002775176.1"/>
</dbReference>
<protein>
    <submittedName>
        <fullName evidence="1">Uncharacterized protein</fullName>
    </submittedName>
</protein>
<dbReference type="Proteomes" id="UP000007800">
    <property type="component" value="Unassembled WGS sequence"/>
</dbReference>
<dbReference type="OrthoDB" id="10498632at2759"/>
<accession>C5L882</accession>
<organism evidence="2">
    <name type="scientific">Perkinsus marinus (strain ATCC 50983 / TXsc)</name>
    <dbReference type="NCBI Taxonomy" id="423536"/>
    <lineage>
        <taxon>Eukaryota</taxon>
        <taxon>Sar</taxon>
        <taxon>Alveolata</taxon>
        <taxon>Perkinsozoa</taxon>
        <taxon>Perkinsea</taxon>
        <taxon>Perkinsida</taxon>
        <taxon>Perkinsidae</taxon>
        <taxon>Perkinsus</taxon>
    </lineage>
</organism>
<name>C5L882_PERM5</name>
<evidence type="ECO:0000313" key="2">
    <source>
        <dbReference type="Proteomes" id="UP000007800"/>
    </source>
</evidence>